<gene>
    <name evidence="1" type="ORF">LOK49_LG07G00760</name>
</gene>
<evidence type="ECO:0000313" key="2">
    <source>
        <dbReference type="Proteomes" id="UP001060215"/>
    </source>
</evidence>
<comment type="caution">
    <text evidence="1">The sequence shown here is derived from an EMBL/GenBank/DDBJ whole genome shotgun (WGS) entry which is preliminary data.</text>
</comment>
<protein>
    <submittedName>
        <fullName evidence="1">L10-interacting MYB domain-containing protein</fullName>
    </submittedName>
</protein>
<reference evidence="1 2" key="1">
    <citation type="journal article" date="2022" name="Plant J.">
        <title>Chromosome-level genome of Camellia lanceoleosa provides a valuable resource for understanding genome evolution and self-incompatibility.</title>
        <authorList>
            <person name="Gong W."/>
            <person name="Xiao S."/>
            <person name="Wang L."/>
            <person name="Liao Z."/>
            <person name="Chang Y."/>
            <person name="Mo W."/>
            <person name="Hu G."/>
            <person name="Li W."/>
            <person name="Zhao G."/>
            <person name="Zhu H."/>
            <person name="Hu X."/>
            <person name="Ji K."/>
            <person name="Xiang X."/>
            <person name="Song Q."/>
            <person name="Yuan D."/>
            <person name="Jin S."/>
            <person name="Zhang L."/>
        </authorList>
    </citation>
    <scope>NUCLEOTIDE SEQUENCE [LARGE SCALE GENOMIC DNA]</scope>
    <source>
        <strain evidence="1">SQ_2022a</strain>
    </source>
</reference>
<evidence type="ECO:0000313" key="1">
    <source>
        <dbReference type="EMBL" id="KAI8008243.1"/>
    </source>
</evidence>
<dbReference type="Proteomes" id="UP001060215">
    <property type="component" value="Chromosome 7"/>
</dbReference>
<organism evidence="1 2">
    <name type="scientific">Camellia lanceoleosa</name>
    <dbReference type="NCBI Taxonomy" id="1840588"/>
    <lineage>
        <taxon>Eukaryota</taxon>
        <taxon>Viridiplantae</taxon>
        <taxon>Streptophyta</taxon>
        <taxon>Embryophyta</taxon>
        <taxon>Tracheophyta</taxon>
        <taxon>Spermatophyta</taxon>
        <taxon>Magnoliopsida</taxon>
        <taxon>eudicotyledons</taxon>
        <taxon>Gunneridae</taxon>
        <taxon>Pentapetalae</taxon>
        <taxon>asterids</taxon>
        <taxon>Ericales</taxon>
        <taxon>Theaceae</taxon>
        <taxon>Camellia</taxon>
    </lineage>
</organism>
<keyword evidence="2" id="KW-1185">Reference proteome</keyword>
<sequence>MDSEGFVEDAQDLRLWPSRIELAFIQLMVEEVKQDPSLTKKKNSFTTRHWIRIDDELYSQFKFRYTFNHLKQKYHRIRKAYNTFVKLKNHTGFGWDDQRKTVMVLDDVWDQYVKALPKAKVFRKKGLDHIDLLDVLFANSQATGALARASIQGPPTSNEERDIQSAFFGVGINSNIDSIPVGDDIEGDDDPKVGGSSGNDGGRKGAHFDLALDTWTATNLAKKEFFARQNKMAEASQAEKKQYSIEACIKCLSTMDGITPDQYVKACESFRNKATRRMFKKMATNMKMHWVRKLA</sequence>
<name>A0ACC0H5U8_9ERIC</name>
<dbReference type="EMBL" id="CM045764">
    <property type="protein sequence ID" value="KAI8008243.1"/>
    <property type="molecule type" value="Genomic_DNA"/>
</dbReference>
<proteinExistence type="predicted"/>
<accession>A0ACC0H5U8</accession>